<reference evidence="3 4" key="1">
    <citation type="journal article" date="2021" name="ISME Commun">
        <title>Automated analysis of genomic sequences facilitates high-throughput and comprehensive description of bacteria.</title>
        <authorList>
            <person name="Hitch T.C.A."/>
        </authorList>
    </citation>
    <scope>NUCLEOTIDE SEQUENCE [LARGE SCALE GENOMIC DNA]</scope>
    <source>
        <strain evidence="3 4">Sanger_29</strain>
    </source>
</reference>
<dbReference type="PROSITE" id="PS51257">
    <property type="entry name" value="PROKAR_LIPOPROTEIN"/>
    <property type="match status" value="1"/>
</dbReference>
<accession>A0ABT2SIT6</accession>
<keyword evidence="2" id="KW-0732">Signal</keyword>
<evidence type="ECO:0000313" key="4">
    <source>
        <dbReference type="Proteomes" id="UP001652338"/>
    </source>
</evidence>
<evidence type="ECO:0000256" key="1">
    <source>
        <dbReference type="SAM" id="MobiDB-lite"/>
    </source>
</evidence>
<keyword evidence="4" id="KW-1185">Reference proteome</keyword>
<dbReference type="RefSeq" id="WP_262653483.1">
    <property type="nucleotide sequence ID" value="NZ_JAOQKE010000002.1"/>
</dbReference>
<organism evidence="3 4">
    <name type="scientific">Muricoprocola aceti</name>
    <dbReference type="NCBI Taxonomy" id="2981772"/>
    <lineage>
        <taxon>Bacteria</taxon>
        <taxon>Bacillati</taxon>
        <taxon>Bacillota</taxon>
        <taxon>Clostridia</taxon>
        <taxon>Lachnospirales</taxon>
        <taxon>Lachnospiraceae</taxon>
        <taxon>Muricoprocola</taxon>
    </lineage>
</organism>
<gene>
    <name evidence="3" type="ORF">OCV47_02310</name>
</gene>
<feature type="signal peptide" evidence="2">
    <location>
        <begin position="1"/>
        <end position="24"/>
    </location>
</feature>
<dbReference type="Proteomes" id="UP001652338">
    <property type="component" value="Unassembled WGS sequence"/>
</dbReference>
<dbReference type="EMBL" id="JAOQKE010000002">
    <property type="protein sequence ID" value="MCU6724200.1"/>
    <property type="molecule type" value="Genomic_DNA"/>
</dbReference>
<comment type="caution">
    <text evidence="3">The sequence shown here is derived from an EMBL/GenBank/DDBJ whole genome shotgun (WGS) entry which is preliminary data.</text>
</comment>
<sequence>MKKKSFIIPALLACMIFTGCGKKAAETEAPTEAPTEAVTTEAATETEPVTEAQTETETEKEDSMNRTRSLKGLVVSSDASQLTIQTERGKQLQFSLTGADIQVTGGIAAGNNVTVLYKGAVDGTDTANAKVLMVKDLAQGETPVTEGEPMTEAEEANPEAGAGTLEGTISDINPDRIVILANDGDSYYFSIYEADINLTNGTQVGNYVTVSYNGDIYGPELVPATSITDAQDEADKAPYGGSEGEDYSYIGGSVTDCTATTITIYTDNEEEITLDTSSARQVYRSGLTYGTYIIAEYKGDDPTTAQMTAVYDYTGESSSDGSEDQQSVSDEGADNADAAAEEGQSAVQVEGQEDGQSA</sequence>
<feature type="compositionally biased region" description="Low complexity" evidence="1">
    <location>
        <begin position="27"/>
        <end position="53"/>
    </location>
</feature>
<proteinExistence type="predicted"/>
<protein>
    <recommendedName>
        <fullName evidence="5">DUF5666 domain-containing protein</fullName>
    </recommendedName>
</protein>
<evidence type="ECO:0000256" key="2">
    <source>
        <dbReference type="SAM" id="SignalP"/>
    </source>
</evidence>
<name>A0ABT2SIT6_9FIRM</name>
<feature type="region of interest" description="Disordered" evidence="1">
    <location>
        <begin position="312"/>
        <end position="358"/>
    </location>
</feature>
<feature type="compositionally biased region" description="Low complexity" evidence="1">
    <location>
        <begin position="315"/>
        <end position="343"/>
    </location>
</feature>
<feature type="region of interest" description="Disordered" evidence="1">
    <location>
        <begin position="27"/>
        <end position="72"/>
    </location>
</feature>
<feature type="chain" id="PRO_5046474596" description="DUF5666 domain-containing protein" evidence="2">
    <location>
        <begin position="25"/>
        <end position="358"/>
    </location>
</feature>
<evidence type="ECO:0000313" key="3">
    <source>
        <dbReference type="EMBL" id="MCU6724200.1"/>
    </source>
</evidence>
<evidence type="ECO:0008006" key="5">
    <source>
        <dbReference type="Google" id="ProtNLM"/>
    </source>
</evidence>